<keyword evidence="7" id="KW-0598">Phosphotransferase system</keyword>
<evidence type="ECO:0000313" key="15">
    <source>
        <dbReference type="EMBL" id="TKV60994.1"/>
    </source>
</evidence>
<dbReference type="PANTHER" id="PTHR30505">
    <property type="entry name" value="FRUCTOSE-LIKE PERMEASE"/>
    <property type="match status" value="1"/>
</dbReference>
<dbReference type="Pfam" id="PF02302">
    <property type="entry name" value="PTS_IIB"/>
    <property type="match status" value="1"/>
</dbReference>
<dbReference type="OrthoDB" id="9782569at2"/>
<keyword evidence="11 12" id="KW-0472">Membrane</keyword>
<dbReference type="GO" id="GO:0009401">
    <property type="term" value="P:phosphoenolpyruvate-dependent sugar phosphotransferase system"/>
    <property type="evidence" value="ECO:0007669"/>
    <property type="project" value="UniProtKB-KW"/>
</dbReference>
<evidence type="ECO:0000256" key="5">
    <source>
        <dbReference type="ARBA" id="ARBA00022597"/>
    </source>
</evidence>
<feature type="transmembrane region" description="Helical" evidence="12">
    <location>
        <begin position="325"/>
        <end position="348"/>
    </location>
</feature>
<evidence type="ECO:0000259" key="14">
    <source>
        <dbReference type="PROSITE" id="PS51104"/>
    </source>
</evidence>
<dbReference type="GO" id="GO:0016301">
    <property type="term" value="F:kinase activity"/>
    <property type="evidence" value="ECO:0007669"/>
    <property type="project" value="UniProtKB-KW"/>
</dbReference>
<evidence type="ECO:0000256" key="12">
    <source>
        <dbReference type="SAM" id="Phobius"/>
    </source>
</evidence>
<gene>
    <name evidence="15" type="ORF">FDO65_04910</name>
</gene>
<dbReference type="CDD" id="cd05569">
    <property type="entry name" value="PTS_IIB_fructose"/>
    <property type="match status" value="1"/>
</dbReference>
<comment type="caution">
    <text evidence="15">The sequence shown here is derived from an EMBL/GenBank/DDBJ whole genome shotgun (WGS) entry which is preliminary data.</text>
</comment>
<dbReference type="Pfam" id="PF02378">
    <property type="entry name" value="PTS_EIIC"/>
    <property type="match status" value="1"/>
</dbReference>
<accession>A0A4U6QKI8</accession>
<dbReference type="InterPro" id="IPR013014">
    <property type="entry name" value="PTS_EIIC_2"/>
</dbReference>
<feature type="transmembrane region" description="Helical" evidence="12">
    <location>
        <begin position="480"/>
        <end position="503"/>
    </location>
</feature>
<dbReference type="SUPFAM" id="SSF52794">
    <property type="entry name" value="PTS system IIB component-like"/>
    <property type="match status" value="1"/>
</dbReference>
<feature type="transmembrane region" description="Helical" evidence="12">
    <location>
        <begin position="248"/>
        <end position="278"/>
    </location>
</feature>
<dbReference type="PROSITE" id="PS51099">
    <property type="entry name" value="PTS_EIIB_TYPE_2"/>
    <property type="match status" value="1"/>
</dbReference>
<evidence type="ECO:0000256" key="7">
    <source>
        <dbReference type="ARBA" id="ARBA00022683"/>
    </source>
</evidence>
<dbReference type="NCBIfam" id="TIGR00829">
    <property type="entry name" value="FRU"/>
    <property type="match status" value="1"/>
</dbReference>
<evidence type="ECO:0000256" key="9">
    <source>
        <dbReference type="ARBA" id="ARBA00022777"/>
    </source>
</evidence>
<evidence type="ECO:0000256" key="3">
    <source>
        <dbReference type="ARBA" id="ARBA00022475"/>
    </source>
</evidence>
<dbReference type="NCBIfam" id="TIGR01427">
    <property type="entry name" value="PTS_IIC_fructo"/>
    <property type="match status" value="1"/>
</dbReference>
<evidence type="ECO:0000256" key="6">
    <source>
        <dbReference type="ARBA" id="ARBA00022679"/>
    </source>
</evidence>
<dbReference type="GO" id="GO:0005351">
    <property type="term" value="F:carbohydrate:proton symporter activity"/>
    <property type="evidence" value="ECO:0007669"/>
    <property type="project" value="InterPro"/>
</dbReference>
<evidence type="ECO:0000256" key="1">
    <source>
        <dbReference type="ARBA" id="ARBA00004429"/>
    </source>
</evidence>
<evidence type="ECO:0000256" key="2">
    <source>
        <dbReference type="ARBA" id="ARBA00022448"/>
    </source>
</evidence>
<keyword evidence="10 12" id="KW-1133">Transmembrane helix</keyword>
<dbReference type="Proteomes" id="UP000306985">
    <property type="component" value="Unassembled WGS sequence"/>
</dbReference>
<feature type="transmembrane region" description="Helical" evidence="12">
    <location>
        <begin position="146"/>
        <end position="166"/>
    </location>
</feature>
<dbReference type="PANTHER" id="PTHR30505:SF0">
    <property type="entry name" value="FRUCTOSE-LIKE PTS SYSTEM EIIBC COMPONENT-RELATED"/>
    <property type="match status" value="1"/>
</dbReference>
<keyword evidence="2" id="KW-0813">Transport</keyword>
<feature type="transmembrane region" description="Helical" evidence="12">
    <location>
        <begin position="381"/>
        <end position="402"/>
    </location>
</feature>
<feature type="domain" description="PTS EIIC type-2" evidence="14">
    <location>
        <begin position="138"/>
        <end position="510"/>
    </location>
</feature>
<reference evidence="15 16" key="1">
    <citation type="submission" date="2019-05" db="EMBL/GenBank/DDBJ databases">
        <title>Nakamurella sp. N5BH11, whole genome shotgun sequence.</title>
        <authorList>
            <person name="Tuo L."/>
        </authorList>
    </citation>
    <scope>NUCLEOTIDE SEQUENCE [LARGE SCALE GENOMIC DNA]</scope>
    <source>
        <strain evidence="15 16">N5BH11</strain>
    </source>
</reference>
<feature type="domain" description="PTS EIIB type-2" evidence="13">
    <location>
        <begin position="1"/>
        <end position="98"/>
    </location>
</feature>
<dbReference type="InterPro" id="IPR050864">
    <property type="entry name" value="Bacterial_PTS_Sugar_Transport"/>
</dbReference>
<keyword evidence="9" id="KW-0418">Kinase</keyword>
<keyword evidence="4" id="KW-0597">Phosphoprotein</keyword>
<dbReference type="InterPro" id="IPR036095">
    <property type="entry name" value="PTS_EIIB-like_sf"/>
</dbReference>
<keyword evidence="3" id="KW-1003">Cell membrane</keyword>
<sequence length="523" mass="52779">MKFVAVTSCPTGIAHTYMAAENLEQSAKAVGHEVQVETQGSAGTVPLSDDVIAAADGVIFAADLEVKGKERFAGKPTIDVGVKKAVHDGPAVIQQAIAAVENAPKAGTPAAAAATAAAAAAPRSGGNDARKVGAGTKVRQWLMTGVSYMIPFVAAGGILIALGFLFGGDEIVTKLYGGDFEGVTYENVAGNLPLGFPTGQSFDTLLAQAGFAGLLFALGKIAFFLLVPVLSAYIAFGIADRPGLVPGFVGGLLAAVLGAGFLGGLISGFAAGGVAYAMTRIPVHKGVRGIMPVVVIPLVSVIVVSLFMIFVVGKPVAALTTALTDWLNGLGGSSGIILGIVLGLMMAFDMGGPLNKVAYTFAAAGLTTAITSESGGPALTIMAAVMAAGMTPPLGMALATLVRKNLWTQAERDNGLACWLLGASFITEGAIPFAAAHPLRVIPSCMLGSAVTGGLVMGIGNELRAPHGGIFVLPLISNPVMYVVAIAVGTVITAAAVIGLMTLDARKTEALAKQEDAREGLAV</sequence>
<dbReference type="PROSITE" id="PS51104">
    <property type="entry name" value="PTS_EIIC_TYPE_2"/>
    <property type="match status" value="1"/>
</dbReference>
<evidence type="ECO:0000256" key="10">
    <source>
        <dbReference type="ARBA" id="ARBA00022989"/>
    </source>
</evidence>
<organism evidence="15 16">
    <name type="scientific">Nakamurella flava</name>
    <dbReference type="NCBI Taxonomy" id="2576308"/>
    <lineage>
        <taxon>Bacteria</taxon>
        <taxon>Bacillati</taxon>
        <taxon>Actinomycetota</taxon>
        <taxon>Actinomycetes</taxon>
        <taxon>Nakamurellales</taxon>
        <taxon>Nakamurellaceae</taxon>
        <taxon>Nakamurella</taxon>
    </lineage>
</organism>
<dbReference type="GO" id="GO:0090563">
    <property type="term" value="F:protein-phosphocysteine-sugar phosphotransferase activity"/>
    <property type="evidence" value="ECO:0007669"/>
    <property type="project" value="TreeGrafter"/>
</dbReference>
<dbReference type="AlphaFoldDB" id="A0A4U6QKI8"/>
<proteinExistence type="predicted"/>
<evidence type="ECO:0000259" key="13">
    <source>
        <dbReference type="PROSITE" id="PS51099"/>
    </source>
</evidence>
<dbReference type="EMBL" id="SZZH01000001">
    <property type="protein sequence ID" value="TKV60994.1"/>
    <property type="molecule type" value="Genomic_DNA"/>
</dbReference>
<evidence type="ECO:0000256" key="11">
    <source>
        <dbReference type="ARBA" id="ARBA00023136"/>
    </source>
</evidence>
<dbReference type="InterPro" id="IPR003353">
    <property type="entry name" value="PTS_IIB_fruc"/>
</dbReference>
<keyword evidence="6" id="KW-0808">Transferase</keyword>
<feature type="transmembrane region" description="Helical" evidence="12">
    <location>
        <begin position="290"/>
        <end position="313"/>
    </location>
</feature>
<name>A0A4U6QKI8_9ACTN</name>
<dbReference type="GO" id="GO:0005886">
    <property type="term" value="C:plasma membrane"/>
    <property type="evidence" value="ECO:0007669"/>
    <property type="project" value="UniProtKB-SubCell"/>
</dbReference>
<feature type="transmembrane region" description="Helical" evidence="12">
    <location>
        <begin position="414"/>
        <end position="435"/>
    </location>
</feature>
<protein>
    <submittedName>
        <fullName evidence="15">PTS fructose transporter subunit IIBC</fullName>
    </submittedName>
</protein>
<dbReference type="GO" id="GO:0022877">
    <property type="term" value="F:protein-N(PI)-phosphohistidine-fructose phosphotransferase system transporter activity"/>
    <property type="evidence" value="ECO:0007669"/>
    <property type="project" value="InterPro"/>
</dbReference>
<evidence type="ECO:0000256" key="8">
    <source>
        <dbReference type="ARBA" id="ARBA00022692"/>
    </source>
</evidence>
<evidence type="ECO:0000313" key="16">
    <source>
        <dbReference type="Proteomes" id="UP000306985"/>
    </source>
</evidence>
<keyword evidence="8 12" id="KW-0812">Transmembrane</keyword>
<feature type="transmembrane region" description="Helical" evidence="12">
    <location>
        <begin position="211"/>
        <end position="236"/>
    </location>
</feature>
<dbReference type="InterPro" id="IPR006327">
    <property type="entry name" value="PTS_IIC_fruc"/>
</dbReference>
<comment type="subcellular location">
    <subcellularLocation>
        <location evidence="1">Cell inner membrane</location>
        <topology evidence="1">Multi-pass membrane protein</topology>
    </subcellularLocation>
</comment>
<keyword evidence="5" id="KW-0762">Sugar transport</keyword>
<dbReference type="InterPro" id="IPR003501">
    <property type="entry name" value="PTS_EIIB_2/3"/>
</dbReference>
<keyword evidence="16" id="KW-1185">Reference proteome</keyword>
<dbReference type="RefSeq" id="WP_137448297.1">
    <property type="nucleotide sequence ID" value="NZ_SZZH01000001.1"/>
</dbReference>
<dbReference type="InterPro" id="IPR003352">
    <property type="entry name" value="PTS_EIIC"/>
</dbReference>
<evidence type="ECO:0000256" key="4">
    <source>
        <dbReference type="ARBA" id="ARBA00022553"/>
    </source>
</evidence>
<dbReference type="InterPro" id="IPR013011">
    <property type="entry name" value="PTS_EIIB_2"/>
</dbReference>
<dbReference type="Gene3D" id="3.40.50.2300">
    <property type="match status" value="1"/>
</dbReference>